<dbReference type="EMBL" id="CH479235">
    <property type="protein sequence ID" value="EDW36692.1"/>
    <property type="molecule type" value="Genomic_DNA"/>
</dbReference>
<dbReference type="AlphaFoldDB" id="B4HA24"/>
<organism evidence="3">
    <name type="scientific">Drosophila persimilis</name>
    <name type="common">Fruit fly</name>
    <dbReference type="NCBI Taxonomy" id="7234"/>
    <lineage>
        <taxon>Eukaryota</taxon>
        <taxon>Metazoa</taxon>
        <taxon>Ecdysozoa</taxon>
        <taxon>Arthropoda</taxon>
        <taxon>Hexapoda</taxon>
        <taxon>Insecta</taxon>
        <taxon>Pterygota</taxon>
        <taxon>Neoptera</taxon>
        <taxon>Endopterygota</taxon>
        <taxon>Diptera</taxon>
        <taxon>Brachycera</taxon>
        <taxon>Muscomorpha</taxon>
        <taxon>Ephydroidea</taxon>
        <taxon>Drosophilidae</taxon>
        <taxon>Drosophila</taxon>
        <taxon>Sophophora</taxon>
    </lineage>
</organism>
<dbReference type="HOGENOM" id="CLU_2401989_0_0_1"/>
<feature type="compositionally biased region" description="Polar residues" evidence="1">
    <location>
        <begin position="20"/>
        <end position="50"/>
    </location>
</feature>
<evidence type="ECO:0000313" key="3">
    <source>
        <dbReference type="Proteomes" id="UP000008744"/>
    </source>
</evidence>
<feature type="region of interest" description="Disordered" evidence="1">
    <location>
        <begin position="1"/>
        <end position="58"/>
    </location>
</feature>
<dbReference type="Proteomes" id="UP000008744">
    <property type="component" value="Unassembled WGS sequence"/>
</dbReference>
<evidence type="ECO:0000313" key="2">
    <source>
        <dbReference type="EMBL" id="EDW36692.1"/>
    </source>
</evidence>
<accession>B4HA24</accession>
<sequence length="93" mass="10444">MSHQQFHHYHHHDQLQQVQSESVLKGNSSSDLGCERNPQNLHNPGHSTTARGIGGGGSMDLRNLCQRLDVDRLRENSYYSISPSGSSRYVVEI</sequence>
<proteinExistence type="predicted"/>
<dbReference type="STRING" id="7234.B4HA24"/>
<feature type="compositionally biased region" description="Basic residues" evidence="1">
    <location>
        <begin position="1"/>
        <end position="11"/>
    </location>
</feature>
<dbReference type="OrthoDB" id="8043646at2759"/>
<keyword evidence="3" id="KW-1185">Reference proteome</keyword>
<gene>
    <name evidence="2" type="primary">Dper\GL22413</name>
    <name evidence="2" type="ORF">Dper_GL22413</name>
</gene>
<protein>
    <submittedName>
        <fullName evidence="2">GL22413</fullName>
    </submittedName>
</protein>
<name>B4HA24_DROPE</name>
<reference evidence="2 3" key="1">
    <citation type="journal article" date="2007" name="Nature">
        <title>Evolution of genes and genomes on the Drosophila phylogeny.</title>
        <authorList>
            <consortium name="Drosophila 12 Genomes Consortium"/>
            <person name="Clark A.G."/>
            <person name="Eisen M.B."/>
            <person name="Smith D.R."/>
            <person name="Bergman C.M."/>
            <person name="Oliver B."/>
            <person name="Markow T.A."/>
            <person name="Kaufman T.C."/>
            <person name="Kellis M."/>
            <person name="Gelbart W."/>
            <person name="Iyer V.N."/>
            <person name="Pollard D.A."/>
            <person name="Sackton T.B."/>
            <person name="Larracuente A.M."/>
            <person name="Singh N.D."/>
            <person name="Abad J.P."/>
            <person name="Abt D.N."/>
            <person name="Adryan B."/>
            <person name="Aguade M."/>
            <person name="Akashi H."/>
            <person name="Anderson W.W."/>
            <person name="Aquadro C.F."/>
            <person name="Ardell D.H."/>
            <person name="Arguello R."/>
            <person name="Artieri C.G."/>
            <person name="Barbash D.A."/>
            <person name="Barker D."/>
            <person name="Barsanti P."/>
            <person name="Batterham P."/>
            <person name="Batzoglou S."/>
            <person name="Begun D."/>
            <person name="Bhutkar A."/>
            <person name="Blanco E."/>
            <person name="Bosak S.A."/>
            <person name="Bradley R.K."/>
            <person name="Brand A.D."/>
            <person name="Brent M.R."/>
            <person name="Brooks A.N."/>
            <person name="Brown R.H."/>
            <person name="Butlin R.K."/>
            <person name="Caggese C."/>
            <person name="Calvi B.R."/>
            <person name="Bernardo de Carvalho A."/>
            <person name="Caspi A."/>
            <person name="Castrezana S."/>
            <person name="Celniker S.E."/>
            <person name="Chang J.L."/>
            <person name="Chapple C."/>
            <person name="Chatterji S."/>
            <person name="Chinwalla A."/>
            <person name="Civetta A."/>
            <person name="Clifton S.W."/>
            <person name="Comeron J.M."/>
            <person name="Costello J.C."/>
            <person name="Coyne J.A."/>
            <person name="Daub J."/>
            <person name="David R.G."/>
            <person name="Delcher A.L."/>
            <person name="Delehaunty K."/>
            <person name="Do C.B."/>
            <person name="Ebling H."/>
            <person name="Edwards K."/>
            <person name="Eickbush T."/>
            <person name="Evans J.D."/>
            <person name="Filipski A."/>
            <person name="Findeiss S."/>
            <person name="Freyhult E."/>
            <person name="Fulton L."/>
            <person name="Fulton R."/>
            <person name="Garcia A.C."/>
            <person name="Gardiner A."/>
            <person name="Garfield D.A."/>
            <person name="Garvin B.E."/>
            <person name="Gibson G."/>
            <person name="Gilbert D."/>
            <person name="Gnerre S."/>
            <person name="Godfrey J."/>
            <person name="Good R."/>
            <person name="Gotea V."/>
            <person name="Gravely B."/>
            <person name="Greenberg A.J."/>
            <person name="Griffiths-Jones S."/>
            <person name="Gross S."/>
            <person name="Guigo R."/>
            <person name="Gustafson E.A."/>
            <person name="Haerty W."/>
            <person name="Hahn M.W."/>
            <person name="Halligan D.L."/>
            <person name="Halpern A.L."/>
            <person name="Halter G.M."/>
            <person name="Han M.V."/>
            <person name="Heger A."/>
            <person name="Hillier L."/>
            <person name="Hinrichs A.S."/>
            <person name="Holmes I."/>
            <person name="Hoskins R.A."/>
            <person name="Hubisz M.J."/>
            <person name="Hultmark D."/>
            <person name="Huntley M.A."/>
            <person name="Jaffe D.B."/>
            <person name="Jagadeeshan S."/>
            <person name="Jeck W.R."/>
            <person name="Johnson J."/>
            <person name="Jones C.D."/>
            <person name="Jordan W.C."/>
            <person name="Karpen G.H."/>
            <person name="Kataoka E."/>
            <person name="Keightley P.D."/>
            <person name="Kheradpour P."/>
            <person name="Kirkness E.F."/>
            <person name="Koerich L.B."/>
            <person name="Kristiansen K."/>
            <person name="Kudrna D."/>
            <person name="Kulathinal R.J."/>
            <person name="Kumar S."/>
            <person name="Kwok R."/>
            <person name="Lander E."/>
            <person name="Langley C.H."/>
            <person name="Lapoint R."/>
            <person name="Lazzaro B.P."/>
            <person name="Lee S.J."/>
            <person name="Levesque L."/>
            <person name="Li R."/>
            <person name="Lin C.F."/>
            <person name="Lin M.F."/>
            <person name="Lindblad-Toh K."/>
            <person name="Llopart A."/>
            <person name="Long M."/>
            <person name="Low L."/>
            <person name="Lozovsky E."/>
            <person name="Lu J."/>
            <person name="Luo M."/>
            <person name="Machado C.A."/>
            <person name="Makalowski W."/>
            <person name="Marzo M."/>
            <person name="Matsuda M."/>
            <person name="Matzkin L."/>
            <person name="McAllister B."/>
            <person name="McBride C.S."/>
            <person name="McKernan B."/>
            <person name="McKernan K."/>
            <person name="Mendez-Lago M."/>
            <person name="Minx P."/>
            <person name="Mollenhauer M.U."/>
            <person name="Montooth K."/>
            <person name="Mount S.M."/>
            <person name="Mu X."/>
            <person name="Myers E."/>
            <person name="Negre B."/>
            <person name="Newfeld S."/>
            <person name="Nielsen R."/>
            <person name="Noor M.A."/>
            <person name="O'Grady P."/>
            <person name="Pachter L."/>
            <person name="Papaceit M."/>
            <person name="Parisi M.J."/>
            <person name="Parisi M."/>
            <person name="Parts L."/>
            <person name="Pedersen J.S."/>
            <person name="Pesole G."/>
            <person name="Phillippy A.M."/>
            <person name="Ponting C.P."/>
            <person name="Pop M."/>
            <person name="Porcelli D."/>
            <person name="Powell J.R."/>
            <person name="Prohaska S."/>
            <person name="Pruitt K."/>
            <person name="Puig M."/>
            <person name="Quesneville H."/>
            <person name="Ram K.R."/>
            <person name="Rand D."/>
            <person name="Rasmussen M.D."/>
            <person name="Reed L.K."/>
            <person name="Reenan R."/>
            <person name="Reily A."/>
            <person name="Remington K.A."/>
            <person name="Rieger T.T."/>
            <person name="Ritchie M.G."/>
            <person name="Robin C."/>
            <person name="Rogers Y.H."/>
            <person name="Rohde C."/>
            <person name="Rozas J."/>
            <person name="Rubenfield M.J."/>
            <person name="Ruiz A."/>
            <person name="Russo S."/>
            <person name="Salzberg S.L."/>
            <person name="Sanchez-Gracia A."/>
            <person name="Saranga D.J."/>
            <person name="Sato H."/>
            <person name="Schaeffer S.W."/>
            <person name="Schatz M.C."/>
            <person name="Schlenke T."/>
            <person name="Schwartz R."/>
            <person name="Segarra C."/>
            <person name="Singh R.S."/>
            <person name="Sirot L."/>
            <person name="Sirota M."/>
            <person name="Sisneros N.B."/>
            <person name="Smith C.D."/>
            <person name="Smith T.F."/>
            <person name="Spieth J."/>
            <person name="Stage D.E."/>
            <person name="Stark A."/>
            <person name="Stephan W."/>
            <person name="Strausberg R.L."/>
            <person name="Strempel S."/>
            <person name="Sturgill D."/>
            <person name="Sutton G."/>
            <person name="Sutton G.G."/>
            <person name="Tao W."/>
            <person name="Teichmann S."/>
            <person name="Tobari Y.N."/>
            <person name="Tomimura Y."/>
            <person name="Tsolas J.M."/>
            <person name="Valente V.L."/>
            <person name="Venter E."/>
            <person name="Venter J.C."/>
            <person name="Vicario S."/>
            <person name="Vieira F.G."/>
            <person name="Vilella A.J."/>
            <person name="Villasante A."/>
            <person name="Walenz B."/>
            <person name="Wang J."/>
            <person name="Wasserman M."/>
            <person name="Watts T."/>
            <person name="Wilson D."/>
            <person name="Wilson R.K."/>
            <person name="Wing R.A."/>
            <person name="Wolfner M.F."/>
            <person name="Wong A."/>
            <person name="Wong G.K."/>
            <person name="Wu C.I."/>
            <person name="Wu G."/>
            <person name="Yamamoto D."/>
            <person name="Yang H.P."/>
            <person name="Yang S.P."/>
            <person name="Yorke J.A."/>
            <person name="Yoshida K."/>
            <person name="Zdobnov E."/>
            <person name="Zhang P."/>
            <person name="Zhang Y."/>
            <person name="Zimin A.V."/>
            <person name="Baldwin J."/>
            <person name="Abdouelleil A."/>
            <person name="Abdulkadir J."/>
            <person name="Abebe A."/>
            <person name="Abera B."/>
            <person name="Abreu J."/>
            <person name="Acer S.C."/>
            <person name="Aftuck L."/>
            <person name="Alexander A."/>
            <person name="An P."/>
            <person name="Anderson E."/>
            <person name="Anderson S."/>
            <person name="Arachi H."/>
            <person name="Azer M."/>
            <person name="Bachantsang P."/>
            <person name="Barry A."/>
            <person name="Bayul T."/>
            <person name="Berlin A."/>
            <person name="Bessette D."/>
            <person name="Bloom T."/>
            <person name="Blye J."/>
            <person name="Boguslavskiy L."/>
            <person name="Bonnet C."/>
            <person name="Boukhgalter B."/>
            <person name="Bourzgui I."/>
            <person name="Brown A."/>
            <person name="Cahill P."/>
            <person name="Channer S."/>
            <person name="Cheshatsang Y."/>
            <person name="Chuda L."/>
            <person name="Citroen M."/>
            <person name="Collymore A."/>
            <person name="Cooke P."/>
            <person name="Costello M."/>
            <person name="D'Aco K."/>
            <person name="Daza R."/>
            <person name="De Haan G."/>
            <person name="DeGray S."/>
            <person name="DeMaso C."/>
            <person name="Dhargay N."/>
            <person name="Dooley K."/>
            <person name="Dooley E."/>
            <person name="Doricent M."/>
            <person name="Dorje P."/>
            <person name="Dorjee K."/>
            <person name="Dupes A."/>
            <person name="Elong R."/>
            <person name="Falk J."/>
            <person name="Farina A."/>
            <person name="Faro S."/>
            <person name="Ferguson D."/>
            <person name="Fisher S."/>
            <person name="Foley C.D."/>
            <person name="Franke A."/>
            <person name="Friedrich D."/>
            <person name="Gadbois L."/>
            <person name="Gearin G."/>
            <person name="Gearin C.R."/>
            <person name="Giannoukos G."/>
            <person name="Goode T."/>
            <person name="Graham J."/>
            <person name="Grandbois E."/>
            <person name="Grewal S."/>
            <person name="Gyaltsen K."/>
            <person name="Hafez N."/>
            <person name="Hagos B."/>
            <person name="Hall J."/>
            <person name="Henson C."/>
            <person name="Hollinger A."/>
            <person name="Honan T."/>
            <person name="Huard M.D."/>
            <person name="Hughes L."/>
            <person name="Hurhula B."/>
            <person name="Husby M.E."/>
            <person name="Kamat A."/>
            <person name="Kanga B."/>
            <person name="Kashin S."/>
            <person name="Khazanovich D."/>
            <person name="Kisner P."/>
            <person name="Lance K."/>
            <person name="Lara M."/>
            <person name="Lee W."/>
            <person name="Lennon N."/>
            <person name="Letendre F."/>
            <person name="LeVine R."/>
            <person name="Lipovsky A."/>
            <person name="Liu X."/>
            <person name="Liu J."/>
            <person name="Liu S."/>
            <person name="Lokyitsang T."/>
            <person name="Lokyitsang Y."/>
            <person name="Lubonja R."/>
            <person name="Lui A."/>
            <person name="MacDonald P."/>
            <person name="Magnisalis V."/>
            <person name="Maru K."/>
            <person name="Matthews C."/>
            <person name="McCusker W."/>
            <person name="McDonough S."/>
            <person name="Mehta T."/>
            <person name="Meldrim J."/>
            <person name="Meneus L."/>
            <person name="Mihai O."/>
            <person name="Mihalev A."/>
            <person name="Mihova T."/>
            <person name="Mittelman R."/>
            <person name="Mlenga V."/>
            <person name="Montmayeur A."/>
            <person name="Mulrain L."/>
            <person name="Navidi A."/>
            <person name="Naylor J."/>
            <person name="Negash T."/>
            <person name="Nguyen T."/>
            <person name="Nguyen N."/>
            <person name="Nicol R."/>
            <person name="Norbu C."/>
            <person name="Norbu N."/>
            <person name="Novod N."/>
            <person name="O'Neill B."/>
            <person name="Osman S."/>
            <person name="Markiewicz E."/>
            <person name="Oyono O.L."/>
            <person name="Patti C."/>
            <person name="Phunkhang P."/>
            <person name="Pierre F."/>
            <person name="Priest M."/>
            <person name="Raghuraman S."/>
            <person name="Rege F."/>
            <person name="Reyes R."/>
            <person name="Rise C."/>
            <person name="Rogov P."/>
            <person name="Ross K."/>
            <person name="Ryan E."/>
            <person name="Settipalli S."/>
            <person name="Shea T."/>
            <person name="Sherpa N."/>
            <person name="Shi L."/>
            <person name="Shih D."/>
            <person name="Sparrow T."/>
            <person name="Spaulding J."/>
            <person name="Stalker J."/>
            <person name="Stange-Thomann N."/>
            <person name="Stavropoulos S."/>
            <person name="Stone C."/>
            <person name="Strader C."/>
            <person name="Tesfaye S."/>
            <person name="Thomson T."/>
            <person name="Thoulutsang Y."/>
            <person name="Thoulutsang D."/>
            <person name="Topham K."/>
            <person name="Topping I."/>
            <person name="Tsamla T."/>
            <person name="Vassiliev H."/>
            <person name="Vo A."/>
            <person name="Wangchuk T."/>
            <person name="Wangdi T."/>
            <person name="Weiand M."/>
            <person name="Wilkinson J."/>
            <person name="Wilson A."/>
            <person name="Yadav S."/>
            <person name="Young G."/>
            <person name="Yu Q."/>
            <person name="Zembek L."/>
            <person name="Zhong D."/>
            <person name="Zimmer A."/>
            <person name="Zwirko Z."/>
            <person name="Jaffe D.B."/>
            <person name="Alvarez P."/>
            <person name="Brockman W."/>
            <person name="Butler J."/>
            <person name="Chin C."/>
            <person name="Gnerre S."/>
            <person name="Grabherr M."/>
            <person name="Kleber M."/>
            <person name="Mauceli E."/>
            <person name="MacCallum I."/>
        </authorList>
    </citation>
    <scope>NUCLEOTIDE SEQUENCE [LARGE SCALE GENOMIC DNA]</scope>
    <source>
        <strain evidence="3">MSH-3 / Tucson 14011-0111.49</strain>
    </source>
</reference>
<evidence type="ECO:0000256" key="1">
    <source>
        <dbReference type="SAM" id="MobiDB-lite"/>
    </source>
</evidence>